<dbReference type="InterPro" id="IPR002509">
    <property type="entry name" value="NODB_dom"/>
</dbReference>
<dbReference type="GO" id="GO:0005576">
    <property type="term" value="C:extracellular region"/>
    <property type="evidence" value="ECO:0007669"/>
    <property type="project" value="UniProtKB-SubCell"/>
</dbReference>
<dbReference type="SMART" id="SM00671">
    <property type="entry name" value="SEL1"/>
    <property type="match status" value="12"/>
</dbReference>
<dbReference type="InterPro" id="IPR011330">
    <property type="entry name" value="Glyco_hydro/deAcase_b/a-brl"/>
</dbReference>
<dbReference type="Proteomes" id="UP000596977">
    <property type="component" value="Unassembled WGS sequence"/>
</dbReference>
<feature type="domain" description="NodB homology" evidence="7">
    <location>
        <begin position="62"/>
        <end position="268"/>
    </location>
</feature>
<comment type="caution">
    <text evidence="8">The sequence shown here is derived from an EMBL/GenBank/DDBJ whole genome shotgun (WGS) entry which is preliminary data.</text>
</comment>
<name>A0A916RAI1_9HYPH</name>
<comment type="subcellular location">
    <subcellularLocation>
        <location evidence="2">Secreted</location>
    </subcellularLocation>
</comment>
<dbReference type="GO" id="GO:0016810">
    <property type="term" value="F:hydrolase activity, acting on carbon-nitrogen (but not peptide) bonds"/>
    <property type="evidence" value="ECO:0007669"/>
    <property type="project" value="InterPro"/>
</dbReference>
<dbReference type="InterPro" id="IPR006597">
    <property type="entry name" value="Sel1-like"/>
</dbReference>
<dbReference type="PANTHER" id="PTHR34216:SF3">
    <property type="entry name" value="POLY-BETA-1,6-N-ACETYL-D-GLUCOSAMINE N-DEACETYLASE"/>
    <property type="match status" value="1"/>
</dbReference>
<evidence type="ECO:0000256" key="6">
    <source>
        <dbReference type="ARBA" id="ARBA00032976"/>
    </source>
</evidence>
<accession>A0A916RAI1</accession>
<dbReference type="AlphaFoldDB" id="A0A916RAI1"/>
<gene>
    <name evidence="8" type="ORF">GCM10011499_14770</name>
</gene>
<dbReference type="RefSeq" id="WP_164735086.1">
    <property type="nucleotide sequence ID" value="NZ_BMKB01000002.1"/>
</dbReference>
<dbReference type="Pfam" id="PF08238">
    <property type="entry name" value="Sel1"/>
    <property type="match status" value="6"/>
</dbReference>
<evidence type="ECO:0000256" key="5">
    <source>
        <dbReference type="ARBA" id="ARBA00022729"/>
    </source>
</evidence>
<dbReference type="Gene3D" id="1.25.40.10">
    <property type="entry name" value="Tetratricopeptide repeat domain"/>
    <property type="match status" value="2"/>
</dbReference>
<evidence type="ECO:0000256" key="4">
    <source>
        <dbReference type="ARBA" id="ARBA00020071"/>
    </source>
</evidence>
<dbReference type="PANTHER" id="PTHR34216">
    <property type="match status" value="1"/>
</dbReference>
<evidence type="ECO:0000259" key="7">
    <source>
        <dbReference type="PROSITE" id="PS51677"/>
    </source>
</evidence>
<evidence type="ECO:0000256" key="3">
    <source>
        <dbReference type="ARBA" id="ARBA00010973"/>
    </source>
</evidence>
<dbReference type="PROSITE" id="PS51677">
    <property type="entry name" value="NODB"/>
    <property type="match status" value="1"/>
</dbReference>
<proteinExistence type="inferred from homology"/>
<keyword evidence="9" id="KW-1185">Reference proteome</keyword>
<keyword evidence="5" id="KW-0732">Signal</keyword>
<organism evidence="8 9">
    <name type="scientific">Pelagibacterium lentulum</name>
    <dbReference type="NCBI Taxonomy" id="2029865"/>
    <lineage>
        <taxon>Bacteria</taxon>
        <taxon>Pseudomonadati</taxon>
        <taxon>Pseudomonadota</taxon>
        <taxon>Alphaproteobacteria</taxon>
        <taxon>Hyphomicrobiales</taxon>
        <taxon>Devosiaceae</taxon>
        <taxon>Pelagibacterium</taxon>
    </lineage>
</organism>
<dbReference type="InterPro" id="IPR011990">
    <property type="entry name" value="TPR-like_helical_dom_sf"/>
</dbReference>
<evidence type="ECO:0000256" key="2">
    <source>
        <dbReference type="ARBA" id="ARBA00004613"/>
    </source>
</evidence>
<dbReference type="SUPFAM" id="SSF88713">
    <property type="entry name" value="Glycoside hydrolase/deacetylase"/>
    <property type="match status" value="1"/>
</dbReference>
<dbReference type="Pfam" id="PF01522">
    <property type="entry name" value="Polysacc_deac_1"/>
    <property type="match status" value="1"/>
</dbReference>
<dbReference type="InterPro" id="IPR051398">
    <property type="entry name" value="Polysacch_Deacetylase"/>
</dbReference>
<comment type="similarity">
    <text evidence="3">Belongs to the polysaccharide deacetylase family.</text>
</comment>
<dbReference type="SUPFAM" id="SSF81901">
    <property type="entry name" value="HCP-like"/>
    <property type="match status" value="3"/>
</dbReference>
<dbReference type="Gene3D" id="3.20.20.370">
    <property type="entry name" value="Glycoside hydrolase/deacetylase"/>
    <property type="match status" value="1"/>
</dbReference>
<comment type="function">
    <text evidence="1">Is involved in generating a small heat-stable compound (Nod), an acylated oligomer of N-acetylglucosamine, that stimulates mitosis in various plant protoplasts.</text>
</comment>
<reference evidence="8 9" key="1">
    <citation type="journal article" date="2014" name="Int. J. Syst. Evol. Microbiol.">
        <title>Complete genome sequence of Corynebacterium casei LMG S-19264T (=DSM 44701T), isolated from a smear-ripened cheese.</title>
        <authorList>
            <consortium name="US DOE Joint Genome Institute (JGI-PGF)"/>
            <person name="Walter F."/>
            <person name="Albersmeier A."/>
            <person name="Kalinowski J."/>
            <person name="Ruckert C."/>
        </authorList>
    </citation>
    <scope>NUCLEOTIDE SEQUENCE [LARGE SCALE GENOMIC DNA]</scope>
    <source>
        <strain evidence="8 9">CGMCC 1.15896</strain>
    </source>
</reference>
<dbReference type="GO" id="GO:0005975">
    <property type="term" value="P:carbohydrate metabolic process"/>
    <property type="evidence" value="ECO:0007669"/>
    <property type="project" value="InterPro"/>
</dbReference>
<protein>
    <recommendedName>
        <fullName evidence="4">Chitooligosaccharide deacetylase</fullName>
    </recommendedName>
    <alternativeName>
        <fullName evidence="6">Nodulation protein B</fullName>
    </alternativeName>
</protein>
<evidence type="ECO:0000256" key="1">
    <source>
        <dbReference type="ARBA" id="ARBA00003236"/>
    </source>
</evidence>
<evidence type="ECO:0000313" key="8">
    <source>
        <dbReference type="EMBL" id="GGA46068.1"/>
    </source>
</evidence>
<evidence type="ECO:0000313" key="9">
    <source>
        <dbReference type="Proteomes" id="UP000596977"/>
    </source>
</evidence>
<dbReference type="EMBL" id="BMKB01000002">
    <property type="protein sequence ID" value="GGA46068.1"/>
    <property type="molecule type" value="Genomic_DNA"/>
</dbReference>
<sequence length="831" mass="88455">MPIPILMYHSIGEDCAPAYRRWMVTPARFEAQLKAVMSYGYRFVTMSELMKIRSDTFRVSEPIAAITFDDGLADFASGAVPVLERLGIPATLFVATGYIGETARWLADLDEGNRPMLSKADLRALAGSGIECGGHTHTHPQLDLLDESAVAYEVTTSRNLLSDWLGQAPISFAYPHGYSTQRVRDIVARAGFLSACRVAHALSALDEDPYALSRIIATEDIDEARLERILDGDDIRTAPPLDSVPIRAWRLFRWVQSGAWRPAALLFGAALMFAGHSTDGAAQSRSSLSQISPYSVFSTSPSTRPPVVETAGAALIELADLYRDGGIGHTDAVIARDYYSTLTHEADDQTIAVVLPPLHFAQAAPVELNPAGAQGIYLDAAAAGETLALVRLGDLLSQDDIVERDYTRAFFYYARAALLGDPTGELRMAEMQILGQGTSRNIEEGMATLERLMAAGESAAMISLAQFKLDPSITEPDPLGAVAAYMAAGEAGRVDAWERLGTLYRYGGPIQPDPTAAYEAFSRAAELGSVTGSIAVAEALVLGQGVARDTATGIQMLEDLAAAGDIDATLSLADLLASGAEGVMPRDLESAAAYYRQAATEGSNTANRRLGVLMMEGALDGNTREEGLALLEDAAQADPAQGYYEIGDLLTRGDQDEWDLPGAISAFEQSAQAGNAYAMLRLGYLYRDPEAGTPDLEASLESFKSAADNGLDVADQEVGIMLAYGQGTPADVAGGLARIRALAETGDIGAWMTLGDMLSDPELMPPDAPGVIEAFEQAAALGHIDALIRLGDIHRDGILVAADGAAAQSYYERAAEKLLEALDDPAEIMAE</sequence>
<dbReference type="CDD" id="cd10918">
    <property type="entry name" value="CE4_NodB_like_5s_6s"/>
    <property type="match status" value="1"/>
</dbReference>